<dbReference type="InterPro" id="IPR000719">
    <property type="entry name" value="Prot_kinase_dom"/>
</dbReference>
<evidence type="ECO:0000256" key="11">
    <source>
        <dbReference type="ARBA" id="ARBA00022989"/>
    </source>
</evidence>
<evidence type="ECO:0000259" key="20">
    <source>
        <dbReference type="PROSITE" id="PS50011"/>
    </source>
</evidence>
<evidence type="ECO:0000256" key="14">
    <source>
        <dbReference type="ARBA" id="ARBA00023180"/>
    </source>
</evidence>
<evidence type="ECO:0000313" key="22">
    <source>
        <dbReference type="EMBL" id="MBX34154.1"/>
    </source>
</evidence>
<keyword evidence="13" id="KW-0675">Receptor</keyword>
<dbReference type="CDD" id="cd14066">
    <property type="entry name" value="STKc_IRAK"/>
    <property type="match status" value="1"/>
</dbReference>
<dbReference type="AlphaFoldDB" id="A0A2P2MVA8"/>
<dbReference type="InterPro" id="IPR008271">
    <property type="entry name" value="Ser/Thr_kinase_AS"/>
</dbReference>
<name>A0A2P2MVA8_RHIMU</name>
<dbReference type="Gene3D" id="3.30.430.20">
    <property type="entry name" value="Gnk2 domain, C-X8-C-X2-C motif"/>
    <property type="match status" value="2"/>
</dbReference>
<protein>
    <submittedName>
        <fullName evidence="22">Uncharacterized protein MANES_16G014000</fullName>
    </submittedName>
</protein>
<dbReference type="FunFam" id="3.30.430.20:FF:000002">
    <property type="entry name" value="Cysteine-rich receptor-like protein kinase 10"/>
    <property type="match status" value="1"/>
</dbReference>
<keyword evidence="10 17" id="KW-0067">ATP-binding</keyword>
<evidence type="ECO:0000256" key="19">
    <source>
        <dbReference type="SAM" id="SignalP"/>
    </source>
</evidence>
<evidence type="ECO:0000256" key="3">
    <source>
        <dbReference type="ARBA" id="ARBA00022553"/>
    </source>
</evidence>
<evidence type="ECO:0000256" key="16">
    <source>
        <dbReference type="ARBA" id="ARBA00047951"/>
    </source>
</evidence>
<dbReference type="GO" id="GO:0004674">
    <property type="term" value="F:protein serine/threonine kinase activity"/>
    <property type="evidence" value="ECO:0007669"/>
    <property type="project" value="UniProtKB-KW"/>
</dbReference>
<evidence type="ECO:0000256" key="17">
    <source>
        <dbReference type="PROSITE-ProRule" id="PRU10141"/>
    </source>
</evidence>
<dbReference type="Pfam" id="PF07714">
    <property type="entry name" value="PK_Tyr_Ser-Thr"/>
    <property type="match status" value="1"/>
</dbReference>
<evidence type="ECO:0000256" key="5">
    <source>
        <dbReference type="ARBA" id="ARBA00022692"/>
    </source>
</evidence>
<evidence type="ECO:0000256" key="13">
    <source>
        <dbReference type="ARBA" id="ARBA00023170"/>
    </source>
</evidence>
<sequence>MELLIKFSVILPILALLSFANFAEADPLYNICSNTTTFLRNSTYKTNLDRLLSSLSTNSTNSTRYYLNGFRNSSAGLDPDVVYGLFLCRGDGSTEVCRNCVRQAFQDIVQRCPVEKVAIIWYDDCLLRYSTESLFSTMDDSPSIYMWNTGNVTEDPTRFNTLTPTTLRQAATEAAAAPAGAKKFAVKQENFTASQNLYSLVQCTPDLSRIDCNSCLQRAIAQYPTCCNGRPGGRVLFPSCNFRYEIYPFYNETLLVAPSPQPVVPPPPSLGTGGKGGLSTAAIVAIVAPISISVVLFCIGCCFLRRRAQKKYNPVLEDNVGNEITNVESLQYDLATIEAATNNFSDDNKLGEGGFGVVYKGTLPNRQEVAVKRLSRHSSQGIEEFKNEVVLVANLQHRNLVRLLGFCLDGEEKLLVYEYVPNRSLDYLLFDPEKQEQLDWSRRYKIIGGIARGILYLHEDSQLRIIHRDLKASNILLDTNMNPKISDFGMARIFGVDQTQGNTKKIVGTYGYMAPEYAMHGQFSVKSDAYSFGVLLLEIISGKKNSSFIQTQGATDLVSYVWRHWRDGTPLEVLDPTLADTYSRNEVIRSIHIALLCVQEDPADRPTMANIVLMLDSYSVSLQLPEEPAFFLSSTTENMQMKGLALSQSMSQSVPCSVDEESITEVYPR</sequence>
<dbReference type="GO" id="GO:0006979">
    <property type="term" value="P:response to oxidative stress"/>
    <property type="evidence" value="ECO:0007669"/>
    <property type="project" value="UniProtKB-ARBA"/>
</dbReference>
<feature type="domain" description="Protein kinase" evidence="20">
    <location>
        <begin position="344"/>
        <end position="619"/>
    </location>
</feature>
<dbReference type="PROSITE" id="PS00108">
    <property type="entry name" value="PROTEIN_KINASE_ST"/>
    <property type="match status" value="1"/>
</dbReference>
<evidence type="ECO:0000256" key="9">
    <source>
        <dbReference type="ARBA" id="ARBA00022777"/>
    </source>
</evidence>
<dbReference type="FunFam" id="3.30.430.20:FF:000003">
    <property type="entry name" value="Cysteine-rich RLK (RECEPTOR-like protein kinase) 10"/>
    <property type="match status" value="1"/>
</dbReference>
<feature type="transmembrane region" description="Helical" evidence="18">
    <location>
        <begin position="281"/>
        <end position="304"/>
    </location>
</feature>
<dbReference type="PROSITE" id="PS00107">
    <property type="entry name" value="PROTEIN_KINASE_ATP"/>
    <property type="match status" value="1"/>
</dbReference>
<proteinExistence type="predicted"/>
<evidence type="ECO:0000256" key="8">
    <source>
        <dbReference type="ARBA" id="ARBA00022741"/>
    </source>
</evidence>
<keyword evidence="9" id="KW-0418">Kinase</keyword>
<evidence type="ECO:0000256" key="1">
    <source>
        <dbReference type="ARBA" id="ARBA00004167"/>
    </source>
</evidence>
<keyword evidence="5 18" id="KW-0812">Transmembrane</keyword>
<dbReference type="InterPro" id="IPR002902">
    <property type="entry name" value="GNK2"/>
</dbReference>
<comment type="catalytic activity">
    <reaction evidence="15">
        <text>L-seryl-[protein] + ATP = O-phospho-L-seryl-[protein] + ADP + H(+)</text>
        <dbReference type="Rhea" id="RHEA:17989"/>
        <dbReference type="Rhea" id="RHEA-COMP:9863"/>
        <dbReference type="Rhea" id="RHEA-COMP:11604"/>
        <dbReference type="ChEBI" id="CHEBI:15378"/>
        <dbReference type="ChEBI" id="CHEBI:29999"/>
        <dbReference type="ChEBI" id="CHEBI:30616"/>
        <dbReference type="ChEBI" id="CHEBI:83421"/>
        <dbReference type="ChEBI" id="CHEBI:456216"/>
    </reaction>
</comment>
<dbReference type="InterPro" id="IPR017441">
    <property type="entry name" value="Protein_kinase_ATP_BS"/>
</dbReference>
<comment type="subcellular location">
    <subcellularLocation>
        <location evidence="1">Membrane</location>
        <topology evidence="1">Single-pass membrane protein</topology>
    </subcellularLocation>
</comment>
<organism evidence="22">
    <name type="scientific">Rhizophora mucronata</name>
    <name type="common">Asiatic mangrove</name>
    <dbReference type="NCBI Taxonomy" id="61149"/>
    <lineage>
        <taxon>Eukaryota</taxon>
        <taxon>Viridiplantae</taxon>
        <taxon>Streptophyta</taxon>
        <taxon>Embryophyta</taxon>
        <taxon>Tracheophyta</taxon>
        <taxon>Spermatophyta</taxon>
        <taxon>Magnoliopsida</taxon>
        <taxon>eudicotyledons</taxon>
        <taxon>Gunneridae</taxon>
        <taxon>Pentapetalae</taxon>
        <taxon>rosids</taxon>
        <taxon>fabids</taxon>
        <taxon>Malpighiales</taxon>
        <taxon>Rhizophoraceae</taxon>
        <taxon>Rhizophora</taxon>
    </lineage>
</organism>
<feature type="chain" id="PRO_5015141335" evidence="19">
    <location>
        <begin position="26"/>
        <end position="669"/>
    </location>
</feature>
<evidence type="ECO:0000256" key="6">
    <source>
        <dbReference type="ARBA" id="ARBA00022729"/>
    </source>
</evidence>
<dbReference type="CDD" id="cd23509">
    <property type="entry name" value="Gnk2-like"/>
    <property type="match status" value="2"/>
</dbReference>
<keyword evidence="6 19" id="KW-0732">Signal</keyword>
<evidence type="ECO:0000256" key="4">
    <source>
        <dbReference type="ARBA" id="ARBA00022679"/>
    </source>
</evidence>
<feature type="domain" description="Gnk2-homologous" evidence="21">
    <location>
        <begin position="140"/>
        <end position="249"/>
    </location>
</feature>
<keyword evidence="8 17" id="KW-0547">Nucleotide-binding</keyword>
<keyword evidence="7" id="KW-0677">Repeat</keyword>
<feature type="domain" description="Gnk2-homologous" evidence="21">
    <location>
        <begin position="26"/>
        <end position="134"/>
    </location>
</feature>
<dbReference type="PANTHER" id="PTHR27002:SF1050">
    <property type="entry name" value="CYSTEINE-RICH RECEPTOR-LIKE PROTEIN KINASE 5"/>
    <property type="match status" value="1"/>
</dbReference>
<evidence type="ECO:0000256" key="18">
    <source>
        <dbReference type="SAM" id="Phobius"/>
    </source>
</evidence>
<comment type="catalytic activity">
    <reaction evidence="16">
        <text>L-threonyl-[protein] + ATP = O-phospho-L-threonyl-[protein] + ADP + H(+)</text>
        <dbReference type="Rhea" id="RHEA:46608"/>
        <dbReference type="Rhea" id="RHEA-COMP:11060"/>
        <dbReference type="Rhea" id="RHEA-COMP:11605"/>
        <dbReference type="ChEBI" id="CHEBI:15378"/>
        <dbReference type="ChEBI" id="CHEBI:30013"/>
        <dbReference type="ChEBI" id="CHEBI:30616"/>
        <dbReference type="ChEBI" id="CHEBI:61977"/>
        <dbReference type="ChEBI" id="CHEBI:456216"/>
    </reaction>
</comment>
<feature type="binding site" evidence="17">
    <location>
        <position position="372"/>
    </location>
    <ligand>
        <name>ATP</name>
        <dbReference type="ChEBI" id="CHEBI:30616"/>
    </ligand>
</feature>
<dbReference type="SMART" id="SM00220">
    <property type="entry name" value="S_TKc"/>
    <property type="match status" value="1"/>
</dbReference>
<dbReference type="PANTHER" id="PTHR27002">
    <property type="entry name" value="RECEPTOR-LIKE SERINE/THREONINE-PROTEIN KINASE SD1-8"/>
    <property type="match status" value="1"/>
</dbReference>
<dbReference type="PROSITE" id="PS51473">
    <property type="entry name" value="GNK2"/>
    <property type="match status" value="2"/>
</dbReference>
<evidence type="ECO:0000256" key="12">
    <source>
        <dbReference type="ARBA" id="ARBA00023136"/>
    </source>
</evidence>
<dbReference type="EMBL" id="GGEC01053670">
    <property type="protein sequence ID" value="MBX34154.1"/>
    <property type="molecule type" value="Transcribed_RNA"/>
</dbReference>
<accession>A0A2P2MVA8</accession>
<reference evidence="22" key="1">
    <citation type="submission" date="2018-02" db="EMBL/GenBank/DDBJ databases">
        <title>Rhizophora mucronata_Transcriptome.</title>
        <authorList>
            <person name="Meera S.P."/>
            <person name="Sreeshan A."/>
            <person name="Augustine A."/>
        </authorList>
    </citation>
    <scope>NUCLEOTIDE SEQUENCE</scope>
    <source>
        <tissue evidence="22">Leaf</tissue>
    </source>
</reference>
<dbReference type="InterPro" id="IPR038408">
    <property type="entry name" value="GNK2_sf"/>
</dbReference>
<evidence type="ECO:0000256" key="2">
    <source>
        <dbReference type="ARBA" id="ARBA00022527"/>
    </source>
</evidence>
<evidence type="ECO:0000256" key="7">
    <source>
        <dbReference type="ARBA" id="ARBA00022737"/>
    </source>
</evidence>
<dbReference type="InterPro" id="IPR011009">
    <property type="entry name" value="Kinase-like_dom_sf"/>
</dbReference>
<evidence type="ECO:0000256" key="15">
    <source>
        <dbReference type="ARBA" id="ARBA00047558"/>
    </source>
</evidence>
<dbReference type="GO" id="GO:0042742">
    <property type="term" value="P:defense response to bacterium"/>
    <property type="evidence" value="ECO:0007669"/>
    <property type="project" value="TreeGrafter"/>
</dbReference>
<dbReference type="PROSITE" id="PS50011">
    <property type="entry name" value="PROTEIN_KINASE_DOM"/>
    <property type="match status" value="1"/>
</dbReference>
<dbReference type="Gene3D" id="1.10.510.10">
    <property type="entry name" value="Transferase(Phosphotransferase) domain 1"/>
    <property type="match status" value="1"/>
</dbReference>
<feature type="signal peptide" evidence="19">
    <location>
        <begin position="1"/>
        <end position="25"/>
    </location>
</feature>
<dbReference type="GO" id="GO:0005524">
    <property type="term" value="F:ATP binding"/>
    <property type="evidence" value="ECO:0007669"/>
    <property type="project" value="UniProtKB-UniRule"/>
</dbReference>
<dbReference type="FunFam" id="3.30.200.20:FF:000142">
    <property type="entry name" value="Cysteine-rich receptor-like protein kinase 10"/>
    <property type="match status" value="1"/>
</dbReference>
<dbReference type="GO" id="GO:0005886">
    <property type="term" value="C:plasma membrane"/>
    <property type="evidence" value="ECO:0007669"/>
    <property type="project" value="TreeGrafter"/>
</dbReference>
<keyword evidence="12 18" id="KW-0472">Membrane</keyword>
<keyword evidence="2" id="KW-0723">Serine/threonine-protein kinase</keyword>
<dbReference type="SUPFAM" id="SSF56112">
    <property type="entry name" value="Protein kinase-like (PK-like)"/>
    <property type="match status" value="1"/>
</dbReference>
<keyword evidence="4" id="KW-0808">Transferase</keyword>
<evidence type="ECO:0000259" key="21">
    <source>
        <dbReference type="PROSITE" id="PS51473"/>
    </source>
</evidence>
<dbReference type="Pfam" id="PF01657">
    <property type="entry name" value="Stress-antifung"/>
    <property type="match status" value="2"/>
</dbReference>
<keyword evidence="3" id="KW-0597">Phosphoprotein</keyword>
<evidence type="ECO:0000256" key="10">
    <source>
        <dbReference type="ARBA" id="ARBA00022840"/>
    </source>
</evidence>
<dbReference type="InterPro" id="IPR001245">
    <property type="entry name" value="Ser-Thr/Tyr_kinase_cat_dom"/>
</dbReference>
<keyword evidence="11 18" id="KW-1133">Transmembrane helix</keyword>
<dbReference type="Gene3D" id="3.30.200.20">
    <property type="entry name" value="Phosphorylase Kinase, domain 1"/>
    <property type="match status" value="1"/>
</dbReference>
<dbReference type="FunFam" id="1.10.510.10:FF:000129">
    <property type="entry name" value="cysteine-rich receptor-like protein kinase 10"/>
    <property type="match status" value="1"/>
</dbReference>
<keyword evidence="14" id="KW-0325">Glycoprotein</keyword>